<evidence type="ECO:0000256" key="11">
    <source>
        <dbReference type="RuleBase" id="RU004252"/>
    </source>
</evidence>
<reference evidence="13" key="1">
    <citation type="journal article" date="2020" name="mSystems">
        <title>Genome- and Community-Level Interaction Insights into Carbon Utilization and Element Cycling Functions of Hydrothermarchaeota in Hydrothermal Sediment.</title>
        <authorList>
            <person name="Zhou Z."/>
            <person name="Liu Y."/>
            <person name="Xu W."/>
            <person name="Pan J."/>
            <person name="Luo Z.H."/>
            <person name="Li M."/>
        </authorList>
    </citation>
    <scope>NUCLEOTIDE SEQUENCE [LARGE SCALE GENOMIC DNA]</scope>
    <source>
        <strain evidence="13">SpSt-609</strain>
    </source>
</reference>
<feature type="binding site" evidence="8">
    <location>
        <position position="36"/>
    </location>
    <ligand>
        <name>Mg(2+)</name>
        <dbReference type="ChEBI" id="CHEBI:18420"/>
    </ligand>
</feature>
<keyword evidence="4 8" id="KW-0547">Nucleotide-binding</keyword>
<feature type="binding site" evidence="8">
    <location>
        <position position="199"/>
    </location>
    <ligand>
        <name>ATP</name>
        <dbReference type="ChEBI" id="CHEBI:30616"/>
    </ligand>
</feature>
<dbReference type="GO" id="GO:0004359">
    <property type="term" value="F:glutaminase activity"/>
    <property type="evidence" value="ECO:0007669"/>
    <property type="project" value="InterPro"/>
</dbReference>
<keyword evidence="3 8" id="KW-0479">Metal-binding</keyword>
<dbReference type="GO" id="GO:0046872">
    <property type="term" value="F:metal ion binding"/>
    <property type="evidence" value="ECO:0007669"/>
    <property type="project" value="UniProtKB-KW"/>
</dbReference>
<feature type="binding site" evidence="8">
    <location>
        <position position="175"/>
    </location>
    <ligand>
        <name>Mg(2+)</name>
        <dbReference type="ChEBI" id="CHEBI:18420"/>
    </ligand>
</feature>
<feature type="binding site" description="in other chain" evidence="8">
    <location>
        <position position="150"/>
    </location>
    <ligand>
        <name>deamido-NAD(+)</name>
        <dbReference type="ChEBI" id="CHEBI:58437"/>
        <note>ligand shared between two neighboring subunits</note>
    </ligand>
</feature>
<comment type="function">
    <text evidence="8">Catalyzes the ATP-dependent amidation of deamido-NAD to form NAD. Uses ammonia as a nitrogen source.</text>
</comment>
<evidence type="ECO:0000256" key="4">
    <source>
        <dbReference type="ARBA" id="ARBA00022741"/>
    </source>
</evidence>
<dbReference type="AlphaFoldDB" id="A0A7C4GGW2"/>
<evidence type="ECO:0000256" key="6">
    <source>
        <dbReference type="ARBA" id="ARBA00022842"/>
    </source>
</evidence>
<dbReference type="GO" id="GO:0003952">
    <property type="term" value="F:NAD+ synthase (glutamine-hydrolyzing) activity"/>
    <property type="evidence" value="ECO:0007669"/>
    <property type="project" value="InterPro"/>
</dbReference>
<keyword evidence="7 8" id="KW-0520">NAD</keyword>
<evidence type="ECO:0000313" key="13">
    <source>
        <dbReference type="EMBL" id="HGU40698.1"/>
    </source>
</evidence>
<keyword evidence="5 8" id="KW-0067">ATP-binding</keyword>
<dbReference type="InterPro" id="IPR003694">
    <property type="entry name" value="NAD_synthase"/>
</dbReference>
<dbReference type="CDD" id="cd00553">
    <property type="entry name" value="NAD_synthase"/>
    <property type="match status" value="1"/>
</dbReference>
<dbReference type="SUPFAM" id="SSF52402">
    <property type="entry name" value="Adenine nucleotide alpha hydrolases-like"/>
    <property type="match status" value="1"/>
</dbReference>
<dbReference type="HAMAP" id="MF_00193">
    <property type="entry name" value="NadE_ammonia_dep"/>
    <property type="match status" value="1"/>
</dbReference>
<dbReference type="Gene3D" id="3.40.50.620">
    <property type="entry name" value="HUPs"/>
    <property type="match status" value="1"/>
</dbReference>
<comment type="caution">
    <text evidence="8">Lacks conserved residue(s) required for the propagation of feature annotation.</text>
</comment>
<dbReference type="EC" id="6.3.1.5" evidence="8 10"/>
<sequence length="283" mass="32560">MILIEREVSRIVHFIRKCVNDYGFRGAVLGVSGGIDSAVVLGLLVRALNRDRILALILPERDSSKRSLYDARKVCEHFGVVPQVHSISGVLRAMGAYKLFPPAFLIPEKVKQIYARNMWNRYEDPYMMDLLNEGDELFLKGLAYYRVKHRVRMCKMYLEAEKRKYCVVGTTNRTEQLLGLYVKWGDDSVDVEPILHLYKTEVYELAEFLGVPREIIQKAPTPDLVPGIIDEEVFGLTYREIDSILMELDKGIEREGPAVERIKKIISSTKIRELKCLHLERGE</sequence>
<evidence type="ECO:0000256" key="5">
    <source>
        <dbReference type="ARBA" id="ARBA00022840"/>
    </source>
</evidence>
<feature type="binding site" evidence="8">
    <location>
        <begin position="30"/>
        <end position="37"/>
    </location>
    <ligand>
        <name>ATP</name>
        <dbReference type="ChEBI" id="CHEBI:30616"/>
    </ligand>
</feature>
<protein>
    <recommendedName>
        <fullName evidence="8 10">NH(3)-dependent NAD(+) synthetase</fullName>
        <ecNumber evidence="8 10">6.3.1.5</ecNumber>
    </recommendedName>
</protein>
<comment type="caution">
    <text evidence="13">The sequence shown here is derived from an EMBL/GenBank/DDBJ whole genome shotgun (WGS) entry which is preliminary data.</text>
</comment>
<evidence type="ECO:0000256" key="1">
    <source>
        <dbReference type="ARBA" id="ARBA00005859"/>
    </source>
</evidence>
<feature type="domain" description="NAD/GMP synthase" evidence="12">
    <location>
        <begin position="8"/>
        <end position="96"/>
    </location>
</feature>
<keyword evidence="2 8" id="KW-0436">Ligase</keyword>
<organism evidence="13">
    <name type="scientific">Fervidobacterium thailandense</name>
    <dbReference type="NCBI Taxonomy" id="1008305"/>
    <lineage>
        <taxon>Bacteria</taxon>
        <taxon>Thermotogati</taxon>
        <taxon>Thermotogota</taxon>
        <taxon>Thermotogae</taxon>
        <taxon>Thermotogales</taxon>
        <taxon>Fervidobacteriaceae</taxon>
        <taxon>Fervidobacterium</taxon>
    </lineage>
</organism>
<dbReference type="InterPro" id="IPR014729">
    <property type="entry name" value="Rossmann-like_a/b/a_fold"/>
</dbReference>
<comment type="pathway">
    <text evidence="8 11">Cofactor biosynthesis; NAD(+) biosynthesis; NAD(+) from deamido-NAD(+) (ammonia route): step 1/1.</text>
</comment>
<dbReference type="GO" id="GO:0005737">
    <property type="term" value="C:cytoplasm"/>
    <property type="evidence" value="ECO:0007669"/>
    <property type="project" value="InterPro"/>
</dbReference>
<dbReference type="EMBL" id="DSZY01000028">
    <property type="protein sequence ID" value="HGU40698.1"/>
    <property type="molecule type" value="Genomic_DNA"/>
</dbReference>
<feature type="binding site" evidence="8">
    <location>
        <position position="170"/>
    </location>
    <ligand>
        <name>ATP</name>
        <dbReference type="ChEBI" id="CHEBI:30616"/>
    </ligand>
</feature>
<proteinExistence type="inferred from homology"/>
<dbReference type="InterPro" id="IPR022310">
    <property type="entry name" value="NAD/GMP_synthase"/>
</dbReference>
<gene>
    <name evidence="8 13" type="primary">nadE</name>
    <name evidence="13" type="ORF">ENT77_05825</name>
</gene>
<name>A0A7C4GGW2_9BACT</name>
<evidence type="ECO:0000256" key="2">
    <source>
        <dbReference type="ARBA" id="ARBA00022598"/>
    </source>
</evidence>
<evidence type="ECO:0000256" key="3">
    <source>
        <dbReference type="ARBA" id="ARBA00022723"/>
    </source>
</evidence>
<evidence type="ECO:0000256" key="10">
    <source>
        <dbReference type="RuleBase" id="RU003812"/>
    </source>
</evidence>
<dbReference type="Pfam" id="PF02540">
    <property type="entry name" value="NAD_synthase"/>
    <property type="match status" value="2"/>
</dbReference>
<dbReference type="NCBIfam" id="TIGR00552">
    <property type="entry name" value="nadE"/>
    <property type="match status" value="1"/>
</dbReference>
<evidence type="ECO:0000256" key="9">
    <source>
        <dbReference type="RuleBase" id="RU003811"/>
    </source>
</evidence>
<evidence type="ECO:0000259" key="12">
    <source>
        <dbReference type="Pfam" id="PF02540"/>
    </source>
</evidence>
<feature type="binding site" description="in other chain" evidence="8">
    <location>
        <position position="183"/>
    </location>
    <ligand>
        <name>deamido-NAD(+)</name>
        <dbReference type="ChEBI" id="CHEBI:58437"/>
        <note>ligand shared between two neighboring subunits</note>
    </ligand>
</feature>
<dbReference type="PANTHER" id="PTHR23090:SF9">
    <property type="entry name" value="GLUTAMINE-DEPENDENT NAD(+) SYNTHETASE"/>
    <property type="match status" value="1"/>
</dbReference>
<comment type="subunit">
    <text evidence="8">Homodimer.</text>
</comment>
<dbReference type="GO" id="GO:0009435">
    <property type="term" value="P:NAD+ biosynthetic process"/>
    <property type="evidence" value="ECO:0007669"/>
    <property type="project" value="UniProtKB-UniRule"/>
</dbReference>
<comment type="catalytic activity">
    <reaction evidence="8 10">
        <text>deamido-NAD(+) + NH4(+) + ATP = AMP + diphosphate + NAD(+) + H(+)</text>
        <dbReference type="Rhea" id="RHEA:21188"/>
        <dbReference type="ChEBI" id="CHEBI:15378"/>
        <dbReference type="ChEBI" id="CHEBI:28938"/>
        <dbReference type="ChEBI" id="CHEBI:30616"/>
        <dbReference type="ChEBI" id="CHEBI:33019"/>
        <dbReference type="ChEBI" id="CHEBI:57540"/>
        <dbReference type="ChEBI" id="CHEBI:58437"/>
        <dbReference type="ChEBI" id="CHEBI:456215"/>
        <dbReference type="EC" id="6.3.1.5"/>
    </reaction>
</comment>
<dbReference type="PANTHER" id="PTHR23090">
    <property type="entry name" value="NH 3 /GLUTAMINE-DEPENDENT NAD + SYNTHETASE"/>
    <property type="match status" value="1"/>
</dbReference>
<dbReference type="UniPathway" id="UPA00253">
    <property type="reaction ID" value="UER00333"/>
</dbReference>
<evidence type="ECO:0000256" key="7">
    <source>
        <dbReference type="ARBA" id="ARBA00023027"/>
    </source>
</evidence>
<keyword evidence="6 8" id="KW-0460">Magnesium</keyword>
<feature type="binding site" evidence="8">
    <location>
        <position position="221"/>
    </location>
    <ligand>
        <name>ATP</name>
        <dbReference type="ChEBI" id="CHEBI:30616"/>
    </ligand>
</feature>
<evidence type="ECO:0000256" key="8">
    <source>
        <dbReference type="HAMAP-Rule" id="MF_00193"/>
    </source>
</evidence>
<comment type="similarity">
    <text evidence="1 8 9">Belongs to the NAD synthetase family.</text>
</comment>
<feature type="domain" description="NAD/GMP synthase" evidence="12">
    <location>
        <begin position="143"/>
        <end position="255"/>
    </location>
</feature>
<dbReference type="GO" id="GO:0005524">
    <property type="term" value="F:ATP binding"/>
    <property type="evidence" value="ECO:0007669"/>
    <property type="project" value="UniProtKB-UniRule"/>
</dbReference>
<accession>A0A7C4GGW2</accession>
<dbReference type="GO" id="GO:0008795">
    <property type="term" value="F:NAD+ synthase activity"/>
    <property type="evidence" value="ECO:0007669"/>
    <property type="project" value="UniProtKB-UniRule"/>
</dbReference>
<feature type="binding site" evidence="8">
    <location>
        <position position="190"/>
    </location>
    <ligand>
        <name>deamido-NAD(+)</name>
        <dbReference type="ChEBI" id="CHEBI:58437"/>
        <note>ligand shared between two neighboring subunits</note>
    </ligand>
</feature>
<dbReference type="InterPro" id="IPR022926">
    <property type="entry name" value="NH(3)-dep_NAD(+)_synth"/>
</dbReference>